<evidence type="ECO:0000313" key="10">
    <source>
        <dbReference type="Proteomes" id="UP000799444"/>
    </source>
</evidence>
<feature type="region of interest" description="Disordered" evidence="6">
    <location>
        <begin position="299"/>
        <end position="370"/>
    </location>
</feature>
<feature type="domain" description="Rhodopsin" evidence="8">
    <location>
        <begin position="33"/>
        <end position="278"/>
    </location>
</feature>
<comment type="caution">
    <text evidence="9">The sequence shown here is derived from an EMBL/GenBank/DDBJ whole genome shotgun (WGS) entry which is preliminary data.</text>
</comment>
<gene>
    <name evidence="9" type="ORF">EJ04DRAFT_440360</name>
</gene>
<sequence length="370" mass="41186">MKISTTQYQWEVATAFLIVTFVLQVIAAIVVFARVYTRAFPWRFTVDDYLVTVAFAILTVMFAFATMPNMWAWGGRHPKYRTFDDIHANSKWGALTMPLWAWSTGLVKISIACMLLRFQQDKGWRIFMFTMIGFNILLIIFTGIWNLIQCIPLSKLWDVQNKITHFRCTSDSANHTAVFITSACNVSSDIVFSLMPLTFLGKIRRPLQEKVVIGGLMALGLVASSFSLAKAILAGRLAVPNYLNGKDMGAYLSLFGFLSMLEVQTSLIAACIPTLRSATRVLLHRIGLLHTGGNDSACMQYGPGSSMSGRPKGRRPSLGRPLELPRIETGSENSGVGEDSIQTADDRESRYDVDPETGRVVRTPPKARVR</sequence>
<keyword evidence="10" id="KW-1185">Reference proteome</keyword>
<evidence type="ECO:0000256" key="7">
    <source>
        <dbReference type="SAM" id="Phobius"/>
    </source>
</evidence>
<name>A0A9P4QS45_9PLEO</name>
<organism evidence="9 10">
    <name type="scientific">Polyplosphaeria fusca</name>
    <dbReference type="NCBI Taxonomy" id="682080"/>
    <lineage>
        <taxon>Eukaryota</taxon>
        <taxon>Fungi</taxon>
        <taxon>Dikarya</taxon>
        <taxon>Ascomycota</taxon>
        <taxon>Pezizomycotina</taxon>
        <taxon>Dothideomycetes</taxon>
        <taxon>Pleosporomycetidae</taxon>
        <taxon>Pleosporales</taxon>
        <taxon>Tetraplosphaeriaceae</taxon>
        <taxon>Polyplosphaeria</taxon>
    </lineage>
</organism>
<feature type="transmembrane region" description="Helical" evidence="7">
    <location>
        <begin position="254"/>
        <end position="275"/>
    </location>
</feature>
<evidence type="ECO:0000259" key="8">
    <source>
        <dbReference type="Pfam" id="PF20684"/>
    </source>
</evidence>
<evidence type="ECO:0000256" key="4">
    <source>
        <dbReference type="ARBA" id="ARBA00023136"/>
    </source>
</evidence>
<feature type="transmembrane region" description="Helical" evidence="7">
    <location>
        <begin position="211"/>
        <end position="234"/>
    </location>
</feature>
<dbReference type="OrthoDB" id="5278984at2759"/>
<dbReference type="InterPro" id="IPR052337">
    <property type="entry name" value="SAT4-like"/>
</dbReference>
<keyword evidence="4 7" id="KW-0472">Membrane</keyword>
<dbReference type="AlphaFoldDB" id="A0A9P4QS45"/>
<dbReference type="EMBL" id="ML996171">
    <property type="protein sequence ID" value="KAF2732812.1"/>
    <property type="molecule type" value="Genomic_DNA"/>
</dbReference>
<evidence type="ECO:0000256" key="5">
    <source>
        <dbReference type="ARBA" id="ARBA00038359"/>
    </source>
</evidence>
<evidence type="ECO:0000256" key="3">
    <source>
        <dbReference type="ARBA" id="ARBA00022989"/>
    </source>
</evidence>
<dbReference type="Pfam" id="PF20684">
    <property type="entry name" value="Fung_rhodopsin"/>
    <property type="match status" value="1"/>
</dbReference>
<evidence type="ECO:0000313" key="9">
    <source>
        <dbReference type="EMBL" id="KAF2732812.1"/>
    </source>
</evidence>
<comment type="similarity">
    <text evidence="5">Belongs to the SAT4 family.</text>
</comment>
<keyword evidence="3 7" id="KW-1133">Transmembrane helix</keyword>
<dbReference type="Proteomes" id="UP000799444">
    <property type="component" value="Unassembled WGS sequence"/>
</dbReference>
<keyword evidence="2 7" id="KW-0812">Transmembrane</keyword>
<feature type="compositionally biased region" description="Basic and acidic residues" evidence="6">
    <location>
        <begin position="344"/>
        <end position="359"/>
    </location>
</feature>
<feature type="transmembrane region" description="Helical" evidence="7">
    <location>
        <begin position="92"/>
        <end position="115"/>
    </location>
</feature>
<evidence type="ECO:0000256" key="1">
    <source>
        <dbReference type="ARBA" id="ARBA00004141"/>
    </source>
</evidence>
<dbReference type="GO" id="GO:0016020">
    <property type="term" value="C:membrane"/>
    <property type="evidence" value="ECO:0007669"/>
    <property type="project" value="UniProtKB-SubCell"/>
</dbReference>
<comment type="subcellular location">
    <subcellularLocation>
        <location evidence="1">Membrane</location>
        <topology evidence="1">Multi-pass membrane protein</topology>
    </subcellularLocation>
</comment>
<reference evidence="9" key="1">
    <citation type="journal article" date="2020" name="Stud. Mycol.">
        <title>101 Dothideomycetes genomes: a test case for predicting lifestyles and emergence of pathogens.</title>
        <authorList>
            <person name="Haridas S."/>
            <person name="Albert R."/>
            <person name="Binder M."/>
            <person name="Bloem J."/>
            <person name="Labutti K."/>
            <person name="Salamov A."/>
            <person name="Andreopoulos B."/>
            <person name="Baker S."/>
            <person name="Barry K."/>
            <person name="Bills G."/>
            <person name="Bluhm B."/>
            <person name="Cannon C."/>
            <person name="Castanera R."/>
            <person name="Culley D."/>
            <person name="Daum C."/>
            <person name="Ezra D."/>
            <person name="Gonzalez J."/>
            <person name="Henrissat B."/>
            <person name="Kuo A."/>
            <person name="Liang C."/>
            <person name="Lipzen A."/>
            <person name="Lutzoni F."/>
            <person name="Magnuson J."/>
            <person name="Mondo S."/>
            <person name="Nolan M."/>
            <person name="Ohm R."/>
            <person name="Pangilinan J."/>
            <person name="Park H.-J."/>
            <person name="Ramirez L."/>
            <person name="Alfaro M."/>
            <person name="Sun H."/>
            <person name="Tritt A."/>
            <person name="Yoshinaga Y."/>
            <person name="Zwiers L.-H."/>
            <person name="Turgeon B."/>
            <person name="Goodwin S."/>
            <person name="Spatafora J."/>
            <person name="Crous P."/>
            <person name="Grigoriev I."/>
        </authorList>
    </citation>
    <scope>NUCLEOTIDE SEQUENCE</scope>
    <source>
        <strain evidence="9">CBS 125425</strain>
    </source>
</reference>
<feature type="transmembrane region" description="Helical" evidence="7">
    <location>
        <begin position="49"/>
        <end position="72"/>
    </location>
</feature>
<dbReference type="PANTHER" id="PTHR33048:SF129">
    <property type="entry name" value="INTEGRAL MEMBRANE PROTEIN-RELATED"/>
    <property type="match status" value="1"/>
</dbReference>
<feature type="transmembrane region" description="Helical" evidence="7">
    <location>
        <begin position="177"/>
        <end position="199"/>
    </location>
</feature>
<dbReference type="InterPro" id="IPR049326">
    <property type="entry name" value="Rhodopsin_dom_fungi"/>
</dbReference>
<feature type="transmembrane region" description="Helical" evidence="7">
    <location>
        <begin position="127"/>
        <end position="148"/>
    </location>
</feature>
<dbReference type="PANTHER" id="PTHR33048">
    <property type="entry name" value="PTH11-LIKE INTEGRAL MEMBRANE PROTEIN (AFU_ORTHOLOGUE AFUA_5G11245)"/>
    <property type="match status" value="1"/>
</dbReference>
<evidence type="ECO:0000256" key="6">
    <source>
        <dbReference type="SAM" id="MobiDB-lite"/>
    </source>
</evidence>
<protein>
    <recommendedName>
        <fullName evidence="8">Rhodopsin domain-containing protein</fullName>
    </recommendedName>
</protein>
<evidence type="ECO:0000256" key="2">
    <source>
        <dbReference type="ARBA" id="ARBA00022692"/>
    </source>
</evidence>
<accession>A0A9P4QS45</accession>
<proteinExistence type="inferred from homology"/>
<feature type="transmembrane region" description="Helical" evidence="7">
    <location>
        <begin position="12"/>
        <end position="37"/>
    </location>
</feature>